<accession>A0ABW2NY48</accession>
<dbReference type="SMART" id="SM00418">
    <property type="entry name" value="HTH_ARSR"/>
    <property type="match status" value="1"/>
</dbReference>
<evidence type="ECO:0000313" key="3">
    <source>
        <dbReference type="EMBL" id="MFC7382337.1"/>
    </source>
</evidence>
<evidence type="ECO:0000256" key="1">
    <source>
        <dbReference type="SAM" id="MobiDB-lite"/>
    </source>
</evidence>
<dbReference type="Pfam" id="PF12840">
    <property type="entry name" value="HTH_20"/>
    <property type="match status" value="1"/>
</dbReference>
<dbReference type="InterPro" id="IPR036388">
    <property type="entry name" value="WH-like_DNA-bd_sf"/>
</dbReference>
<proteinExistence type="predicted"/>
<feature type="region of interest" description="Disordered" evidence="1">
    <location>
        <begin position="180"/>
        <end position="225"/>
    </location>
</feature>
<protein>
    <submittedName>
        <fullName evidence="3">Helix-turn-helix domain-containing protein</fullName>
    </submittedName>
</protein>
<dbReference type="Gene3D" id="1.10.10.10">
    <property type="entry name" value="Winged helix-like DNA-binding domain superfamily/Winged helix DNA-binding domain"/>
    <property type="match status" value="1"/>
</dbReference>
<feature type="domain" description="HTH arsR-type" evidence="2">
    <location>
        <begin position="2"/>
        <end position="87"/>
    </location>
</feature>
<sequence>MDPLELLAHPVRLRIVHAMRGGRELATSELSARIPDVSKATVYRHVDLLAAGGVLEVAGERRVRGAVERRYRLRQDRAVIDAEAMRSLSADDHRRGFAVAMAALLAEFGSYLGRDGADPVADLVGYRQHAVWLSREELLEMIAQMRAAIAPRLANPPAPGRTRYLLSPILFPAEDPFTTAEDLSTADEDLSTTAGEAPAVTEEDPSAIDEDSSVAADPAGPGTPA</sequence>
<dbReference type="EMBL" id="JBHTCG010000004">
    <property type="protein sequence ID" value="MFC7382337.1"/>
    <property type="molecule type" value="Genomic_DNA"/>
</dbReference>
<gene>
    <name evidence="3" type="ORF">ACFQSB_09005</name>
</gene>
<name>A0ABW2NY48_9ACTN</name>
<dbReference type="InterPro" id="IPR011991">
    <property type="entry name" value="ArsR-like_HTH"/>
</dbReference>
<feature type="compositionally biased region" description="Acidic residues" evidence="1">
    <location>
        <begin position="201"/>
        <end position="212"/>
    </location>
</feature>
<dbReference type="RefSeq" id="WP_380825550.1">
    <property type="nucleotide sequence ID" value="NZ_JBHTCG010000004.1"/>
</dbReference>
<dbReference type="Gene3D" id="6.10.140.2180">
    <property type="match status" value="1"/>
</dbReference>
<dbReference type="InterPro" id="IPR036390">
    <property type="entry name" value="WH_DNA-bd_sf"/>
</dbReference>
<dbReference type="SUPFAM" id="SSF46785">
    <property type="entry name" value="Winged helix' DNA-binding domain"/>
    <property type="match status" value="1"/>
</dbReference>
<organism evidence="3 4">
    <name type="scientific">Sphaerisporangium rhizosphaerae</name>
    <dbReference type="NCBI Taxonomy" id="2269375"/>
    <lineage>
        <taxon>Bacteria</taxon>
        <taxon>Bacillati</taxon>
        <taxon>Actinomycetota</taxon>
        <taxon>Actinomycetes</taxon>
        <taxon>Streptosporangiales</taxon>
        <taxon>Streptosporangiaceae</taxon>
        <taxon>Sphaerisporangium</taxon>
    </lineage>
</organism>
<dbReference type="Proteomes" id="UP001596496">
    <property type="component" value="Unassembled WGS sequence"/>
</dbReference>
<dbReference type="CDD" id="cd00090">
    <property type="entry name" value="HTH_ARSR"/>
    <property type="match status" value="1"/>
</dbReference>
<dbReference type="InterPro" id="IPR001845">
    <property type="entry name" value="HTH_ArsR_DNA-bd_dom"/>
</dbReference>
<keyword evidence="4" id="KW-1185">Reference proteome</keyword>
<comment type="caution">
    <text evidence="3">The sequence shown here is derived from an EMBL/GenBank/DDBJ whole genome shotgun (WGS) entry which is preliminary data.</text>
</comment>
<evidence type="ECO:0000313" key="4">
    <source>
        <dbReference type="Proteomes" id="UP001596496"/>
    </source>
</evidence>
<reference evidence="4" key="1">
    <citation type="journal article" date="2019" name="Int. J. Syst. Evol. Microbiol.">
        <title>The Global Catalogue of Microorganisms (GCM) 10K type strain sequencing project: providing services to taxonomists for standard genome sequencing and annotation.</title>
        <authorList>
            <consortium name="The Broad Institute Genomics Platform"/>
            <consortium name="The Broad Institute Genome Sequencing Center for Infectious Disease"/>
            <person name="Wu L."/>
            <person name="Ma J."/>
        </authorList>
    </citation>
    <scope>NUCLEOTIDE SEQUENCE [LARGE SCALE GENOMIC DNA]</scope>
    <source>
        <strain evidence="4">CECT 7649</strain>
    </source>
</reference>
<evidence type="ECO:0000259" key="2">
    <source>
        <dbReference type="SMART" id="SM00418"/>
    </source>
</evidence>